<dbReference type="SUPFAM" id="SSF48264">
    <property type="entry name" value="Cytochrome P450"/>
    <property type="match status" value="1"/>
</dbReference>
<sequence>MEQREPGTPTVEPLQLDQGFIQDPHRLTALLREQREPVRPVIMPRGLPGWLITGHAEAKAMLADPRLSKNSARIGELLPRRPTATGGAATEDSRALAEHMLNMDPPDHTRLRGLVNKAFTAKSVARLRPRIEQIADELLDGLAGPARGAEVDLLDAYAFPLPITVICELLGVPEDERGSFRSWSTTMVSAGSAEEVAKVSAEMAAYLGALIEGKRASPTGDLLSDLVHVSDGGDQLSRGELLSMAFLLLIAGHETTVNLIGNAALALLSAPDQLAALRADPALLPGAVEEFLRFDGPVNIATLRFTTEAVPCGDHVLPANAFVLVSLLGANRDERRFAEAGRLDVTRSASGHLAFGHGIHYCVGAPLARLEGEVAIGRLLARFGDTLRLAGPPEQLRWRRSTLIRGLERLPVSLS</sequence>
<dbReference type="Gene3D" id="1.10.630.10">
    <property type="entry name" value="Cytochrome P450"/>
    <property type="match status" value="1"/>
</dbReference>
<gene>
    <name evidence="8" type="ORF">SAMN05421630_102604</name>
</gene>
<keyword evidence="3 7" id="KW-0479">Metal-binding</keyword>
<evidence type="ECO:0000313" key="9">
    <source>
        <dbReference type="Proteomes" id="UP000199494"/>
    </source>
</evidence>
<evidence type="ECO:0000256" key="3">
    <source>
        <dbReference type="ARBA" id="ARBA00022723"/>
    </source>
</evidence>
<dbReference type="Proteomes" id="UP000199494">
    <property type="component" value="Unassembled WGS sequence"/>
</dbReference>
<dbReference type="STRING" id="530584.SAMN05421630_102604"/>
<dbReference type="InterPro" id="IPR002397">
    <property type="entry name" value="Cyt_P450_B"/>
</dbReference>
<evidence type="ECO:0000313" key="8">
    <source>
        <dbReference type="EMBL" id="SDC56661.1"/>
    </source>
</evidence>
<dbReference type="OrthoDB" id="5500002at2"/>
<dbReference type="PROSITE" id="PS00086">
    <property type="entry name" value="CYTOCHROME_P450"/>
    <property type="match status" value="1"/>
</dbReference>
<dbReference type="GO" id="GO:0004497">
    <property type="term" value="F:monooxygenase activity"/>
    <property type="evidence" value="ECO:0007669"/>
    <property type="project" value="UniProtKB-KW"/>
</dbReference>
<name>A0A222VLX7_9PSEU</name>
<comment type="similarity">
    <text evidence="1 7">Belongs to the cytochrome P450 family.</text>
</comment>
<evidence type="ECO:0000256" key="1">
    <source>
        <dbReference type="ARBA" id="ARBA00010617"/>
    </source>
</evidence>
<dbReference type="AlphaFoldDB" id="A0A222VLX7"/>
<dbReference type="Pfam" id="PF00067">
    <property type="entry name" value="p450"/>
    <property type="match status" value="1"/>
</dbReference>
<dbReference type="InterPro" id="IPR001128">
    <property type="entry name" value="Cyt_P450"/>
</dbReference>
<organism evidence="8 9">
    <name type="scientific">Prauserella marina</name>
    <dbReference type="NCBI Taxonomy" id="530584"/>
    <lineage>
        <taxon>Bacteria</taxon>
        <taxon>Bacillati</taxon>
        <taxon>Actinomycetota</taxon>
        <taxon>Actinomycetes</taxon>
        <taxon>Pseudonocardiales</taxon>
        <taxon>Pseudonocardiaceae</taxon>
        <taxon>Prauserella</taxon>
    </lineage>
</organism>
<keyword evidence="2 7" id="KW-0349">Heme</keyword>
<dbReference type="CDD" id="cd11029">
    <property type="entry name" value="CYP107-like"/>
    <property type="match status" value="1"/>
</dbReference>
<reference evidence="8 9" key="1">
    <citation type="submission" date="2016-10" db="EMBL/GenBank/DDBJ databases">
        <authorList>
            <person name="de Groot N.N."/>
        </authorList>
    </citation>
    <scope>NUCLEOTIDE SEQUENCE [LARGE SCALE GENOMIC DNA]</scope>
    <source>
        <strain evidence="8 9">CGMCC 4.5506</strain>
    </source>
</reference>
<dbReference type="RefSeq" id="WP_091800548.1">
    <property type="nucleotide sequence ID" value="NZ_CP016353.1"/>
</dbReference>
<dbReference type="PANTHER" id="PTHR46696:SF1">
    <property type="entry name" value="CYTOCHROME P450 YJIB-RELATED"/>
    <property type="match status" value="1"/>
</dbReference>
<protein>
    <submittedName>
        <fullName evidence="8">Cytochrome P450</fullName>
    </submittedName>
</protein>
<evidence type="ECO:0000256" key="4">
    <source>
        <dbReference type="ARBA" id="ARBA00023002"/>
    </source>
</evidence>
<dbReference type="PANTHER" id="PTHR46696">
    <property type="entry name" value="P450, PUTATIVE (EUROFUNG)-RELATED"/>
    <property type="match status" value="1"/>
</dbReference>
<dbReference type="FunFam" id="1.10.630.10:FF:000018">
    <property type="entry name" value="Cytochrome P450 monooxygenase"/>
    <property type="match status" value="1"/>
</dbReference>
<evidence type="ECO:0000256" key="6">
    <source>
        <dbReference type="ARBA" id="ARBA00023033"/>
    </source>
</evidence>
<dbReference type="PRINTS" id="PR00359">
    <property type="entry name" value="BP450"/>
</dbReference>
<evidence type="ECO:0000256" key="7">
    <source>
        <dbReference type="RuleBase" id="RU000461"/>
    </source>
</evidence>
<dbReference type="GO" id="GO:0005506">
    <property type="term" value="F:iron ion binding"/>
    <property type="evidence" value="ECO:0007669"/>
    <property type="project" value="InterPro"/>
</dbReference>
<dbReference type="EMBL" id="FMZE01000002">
    <property type="protein sequence ID" value="SDC56661.1"/>
    <property type="molecule type" value="Genomic_DNA"/>
</dbReference>
<accession>A0A222VLX7</accession>
<dbReference type="KEGG" id="pmad:BAY61_07975"/>
<dbReference type="GO" id="GO:0016705">
    <property type="term" value="F:oxidoreductase activity, acting on paired donors, with incorporation or reduction of molecular oxygen"/>
    <property type="evidence" value="ECO:0007669"/>
    <property type="project" value="InterPro"/>
</dbReference>
<dbReference type="GO" id="GO:0020037">
    <property type="term" value="F:heme binding"/>
    <property type="evidence" value="ECO:0007669"/>
    <property type="project" value="InterPro"/>
</dbReference>
<evidence type="ECO:0000256" key="2">
    <source>
        <dbReference type="ARBA" id="ARBA00022617"/>
    </source>
</evidence>
<proteinExistence type="inferred from homology"/>
<evidence type="ECO:0000256" key="5">
    <source>
        <dbReference type="ARBA" id="ARBA00023004"/>
    </source>
</evidence>
<keyword evidence="5 7" id="KW-0408">Iron</keyword>
<dbReference type="InterPro" id="IPR017972">
    <property type="entry name" value="Cyt_P450_CS"/>
</dbReference>
<dbReference type="InterPro" id="IPR036396">
    <property type="entry name" value="Cyt_P450_sf"/>
</dbReference>
<keyword evidence="4 7" id="KW-0560">Oxidoreductase</keyword>
<keyword evidence="6 7" id="KW-0503">Monooxygenase</keyword>
<keyword evidence="9" id="KW-1185">Reference proteome</keyword>